<dbReference type="HAMAP" id="MF_00532_B">
    <property type="entry name" value="Ribosomal_uS9_B"/>
    <property type="match status" value="1"/>
</dbReference>
<evidence type="ECO:0000256" key="4">
    <source>
        <dbReference type="ARBA" id="ARBA00035259"/>
    </source>
</evidence>
<dbReference type="GO" id="GO:0022627">
    <property type="term" value="C:cytosolic small ribosomal subunit"/>
    <property type="evidence" value="ECO:0007669"/>
    <property type="project" value="TreeGrafter"/>
</dbReference>
<dbReference type="Gene3D" id="3.30.230.10">
    <property type="match status" value="1"/>
</dbReference>
<evidence type="ECO:0000313" key="8">
    <source>
        <dbReference type="Proteomes" id="UP000196531"/>
    </source>
</evidence>
<protein>
    <recommendedName>
        <fullName evidence="4 5">Small ribosomal subunit protein uS9</fullName>
    </recommendedName>
</protein>
<evidence type="ECO:0000313" key="7">
    <source>
        <dbReference type="EMBL" id="OUR93075.1"/>
    </source>
</evidence>
<dbReference type="InterPro" id="IPR020574">
    <property type="entry name" value="Ribosomal_uS9_CS"/>
</dbReference>
<dbReference type="GO" id="GO:0003723">
    <property type="term" value="F:RNA binding"/>
    <property type="evidence" value="ECO:0007669"/>
    <property type="project" value="TreeGrafter"/>
</dbReference>
<dbReference type="EMBL" id="MAAO01000016">
    <property type="protein sequence ID" value="OUR93075.1"/>
    <property type="molecule type" value="Genomic_DNA"/>
</dbReference>
<dbReference type="PANTHER" id="PTHR21569">
    <property type="entry name" value="RIBOSOMAL PROTEIN S9"/>
    <property type="match status" value="1"/>
</dbReference>
<gene>
    <name evidence="5" type="primary">rpsI</name>
    <name evidence="7" type="ORF">A9Q84_21465</name>
</gene>
<dbReference type="InterPro" id="IPR023035">
    <property type="entry name" value="Ribosomal_uS9_bac/plastid"/>
</dbReference>
<dbReference type="AlphaFoldDB" id="A0A1Y5F224"/>
<dbReference type="Pfam" id="PF00380">
    <property type="entry name" value="Ribosomal_S9"/>
    <property type="match status" value="1"/>
</dbReference>
<comment type="similarity">
    <text evidence="1 5 6">Belongs to the universal ribosomal protein uS9 family.</text>
</comment>
<dbReference type="InterPro" id="IPR020568">
    <property type="entry name" value="Ribosomal_Su5_D2-typ_SF"/>
</dbReference>
<sequence length="134" mass="14792">MATKGKTYDAHAVGRRKTSVARVYVAEGSGKITVNKREFKEYFDKGTNRYVVNQPLALVKLADKYDININVQGGGTTGQAGAVRLGIARAILKLDPALRAELKAAGFLTRDSRKVERKKYGLKGARAKYQFSKR</sequence>
<dbReference type="GO" id="GO:0003735">
    <property type="term" value="F:structural constituent of ribosome"/>
    <property type="evidence" value="ECO:0007669"/>
    <property type="project" value="InterPro"/>
</dbReference>
<dbReference type="InterPro" id="IPR014721">
    <property type="entry name" value="Ribsml_uS5_D2-typ_fold_subgr"/>
</dbReference>
<evidence type="ECO:0000256" key="5">
    <source>
        <dbReference type="HAMAP-Rule" id="MF_00532"/>
    </source>
</evidence>
<dbReference type="PROSITE" id="PS00360">
    <property type="entry name" value="RIBOSOMAL_S9"/>
    <property type="match status" value="1"/>
</dbReference>
<keyword evidence="2 5" id="KW-0689">Ribosomal protein</keyword>
<evidence type="ECO:0000256" key="6">
    <source>
        <dbReference type="RuleBase" id="RU003815"/>
    </source>
</evidence>
<evidence type="ECO:0000256" key="1">
    <source>
        <dbReference type="ARBA" id="ARBA00005251"/>
    </source>
</evidence>
<name>A0A1Y5F224_9BACT</name>
<evidence type="ECO:0000256" key="2">
    <source>
        <dbReference type="ARBA" id="ARBA00022980"/>
    </source>
</evidence>
<dbReference type="SUPFAM" id="SSF54211">
    <property type="entry name" value="Ribosomal protein S5 domain 2-like"/>
    <property type="match status" value="1"/>
</dbReference>
<organism evidence="7 8">
    <name type="scientific">Halobacteriovorax marinus</name>
    <dbReference type="NCBI Taxonomy" id="97084"/>
    <lineage>
        <taxon>Bacteria</taxon>
        <taxon>Pseudomonadati</taxon>
        <taxon>Bdellovibrionota</taxon>
        <taxon>Bacteriovoracia</taxon>
        <taxon>Bacteriovoracales</taxon>
        <taxon>Halobacteriovoraceae</taxon>
        <taxon>Halobacteriovorax</taxon>
    </lineage>
</organism>
<dbReference type="FunFam" id="3.30.230.10:FF:000001">
    <property type="entry name" value="30S ribosomal protein S9"/>
    <property type="match status" value="1"/>
</dbReference>
<dbReference type="InterPro" id="IPR000754">
    <property type="entry name" value="Ribosomal_uS9"/>
</dbReference>
<reference evidence="8" key="1">
    <citation type="journal article" date="2017" name="Proc. Natl. Acad. Sci. U.S.A.">
        <title>Simulation of Deepwater Horizon oil plume reveals substrate specialization within a complex community of hydrocarbon-degraders.</title>
        <authorList>
            <person name="Hu P."/>
            <person name="Dubinsky E.A."/>
            <person name="Probst A.J."/>
            <person name="Wang J."/>
            <person name="Sieber C.M.K."/>
            <person name="Tom L.M."/>
            <person name="Gardinali P."/>
            <person name="Banfield J.F."/>
            <person name="Atlas R.M."/>
            <person name="Andersen G.L."/>
        </authorList>
    </citation>
    <scope>NUCLEOTIDE SEQUENCE [LARGE SCALE GENOMIC DNA]</scope>
</reference>
<dbReference type="GO" id="GO:0006412">
    <property type="term" value="P:translation"/>
    <property type="evidence" value="ECO:0007669"/>
    <property type="project" value="UniProtKB-UniRule"/>
</dbReference>
<proteinExistence type="inferred from homology"/>
<dbReference type="NCBIfam" id="NF001099">
    <property type="entry name" value="PRK00132.1"/>
    <property type="match status" value="1"/>
</dbReference>
<accession>A0A1Y5F224</accession>
<keyword evidence="3 5" id="KW-0687">Ribonucleoprotein</keyword>
<comment type="caution">
    <text evidence="7">The sequence shown here is derived from an EMBL/GenBank/DDBJ whole genome shotgun (WGS) entry which is preliminary data.</text>
</comment>
<dbReference type="Proteomes" id="UP000196531">
    <property type="component" value="Unassembled WGS sequence"/>
</dbReference>
<dbReference type="PANTHER" id="PTHR21569:SF1">
    <property type="entry name" value="SMALL RIBOSOMAL SUBUNIT PROTEIN US9M"/>
    <property type="match status" value="1"/>
</dbReference>
<evidence type="ECO:0000256" key="3">
    <source>
        <dbReference type="ARBA" id="ARBA00023274"/>
    </source>
</evidence>